<evidence type="ECO:0000256" key="1">
    <source>
        <dbReference type="ARBA" id="ARBA00007957"/>
    </source>
</evidence>
<dbReference type="Gene3D" id="1.10.10.10">
    <property type="entry name" value="Winged helix-like DNA-binding domain superfamily/Winged helix DNA-binding domain"/>
    <property type="match status" value="1"/>
</dbReference>
<dbReference type="InterPro" id="IPR036390">
    <property type="entry name" value="WH_DNA-bd_sf"/>
</dbReference>
<evidence type="ECO:0000256" key="2">
    <source>
        <dbReference type="ARBA" id="ARBA00022491"/>
    </source>
</evidence>
<evidence type="ECO:0000256" key="3">
    <source>
        <dbReference type="ARBA" id="ARBA00022833"/>
    </source>
</evidence>
<protein>
    <recommendedName>
        <fullName evidence="7">Ferric uptake regulation protein</fullName>
    </recommendedName>
</protein>
<comment type="subunit">
    <text evidence="7">Homodimer.</text>
</comment>
<keyword evidence="6 7" id="KW-0804">Transcription</keyword>
<evidence type="ECO:0000313" key="10">
    <source>
        <dbReference type="Proteomes" id="UP001180825"/>
    </source>
</evidence>
<dbReference type="Gene3D" id="3.30.1490.190">
    <property type="match status" value="1"/>
</dbReference>
<keyword evidence="7" id="KW-0963">Cytoplasm</keyword>
<keyword evidence="4 7" id="KW-0805">Transcription regulation</keyword>
<name>A0ABU2A3V4_9BURK</name>
<evidence type="ECO:0000313" key="9">
    <source>
        <dbReference type="EMBL" id="MDR7331824.1"/>
    </source>
</evidence>
<dbReference type="Proteomes" id="UP001180825">
    <property type="component" value="Unassembled WGS sequence"/>
</dbReference>
<accession>A0ABU2A3V4</accession>
<feature type="region of interest" description="Disordered" evidence="8">
    <location>
        <begin position="124"/>
        <end position="146"/>
    </location>
</feature>
<gene>
    <name evidence="7" type="primary">fur</name>
    <name evidence="9" type="ORF">J2X21_000950</name>
</gene>
<comment type="similarity">
    <text evidence="1 7">Belongs to the Fur family.</text>
</comment>
<sequence>MERNTRQRTAIRQAIADAARPLLPQEILQAAEPEAPGLSIATVYRNLRMLVDDGELKSVLLPGEVARYELTGDGHHHHHFQCLSCQRVFEVEACPGDLSSLAPPGFTVEDHDLTLYGRCNECAPAGKAKSRKPAHDHAAGHSHRHR</sequence>
<organism evidence="9 10">
    <name type="scientific">Roseateles asaccharophilus</name>
    <dbReference type="NCBI Taxonomy" id="582607"/>
    <lineage>
        <taxon>Bacteria</taxon>
        <taxon>Pseudomonadati</taxon>
        <taxon>Pseudomonadota</taxon>
        <taxon>Betaproteobacteria</taxon>
        <taxon>Burkholderiales</taxon>
        <taxon>Sphaerotilaceae</taxon>
        <taxon>Roseateles</taxon>
    </lineage>
</organism>
<comment type="subcellular location">
    <subcellularLocation>
        <location evidence="7">Cytoplasm</location>
    </subcellularLocation>
</comment>
<dbReference type="PANTHER" id="PTHR33202:SF22">
    <property type="entry name" value="HYDROGEN PEROXIDE SENSITIVE REPRESSOR"/>
    <property type="match status" value="1"/>
</dbReference>
<keyword evidence="5 7" id="KW-0238">DNA-binding</keyword>
<evidence type="ECO:0000256" key="4">
    <source>
        <dbReference type="ARBA" id="ARBA00023015"/>
    </source>
</evidence>
<dbReference type="InterPro" id="IPR002481">
    <property type="entry name" value="FUR"/>
</dbReference>
<reference evidence="9 10" key="1">
    <citation type="submission" date="2023-07" db="EMBL/GenBank/DDBJ databases">
        <title>Sorghum-associated microbial communities from plants grown in Nebraska, USA.</title>
        <authorList>
            <person name="Schachtman D."/>
        </authorList>
    </citation>
    <scope>NUCLEOTIDE SEQUENCE [LARGE SCALE GENOMIC DNA]</scope>
    <source>
        <strain evidence="9 10">BE316</strain>
    </source>
</reference>
<dbReference type="CDD" id="cd07153">
    <property type="entry name" value="Fur_like"/>
    <property type="match status" value="1"/>
</dbReference>
<comment type="caution">
    <text evidence="9">The sequence shown here is derived from an EMBL/GenBank/DDBJ whole genome shotgun (WGS) entry which is preliminary data.</text>
</comment>
<keyword evidence="2 7" id="KW-0678">Repressor</keyword>
<keyword evidence="7" id="KW-0408">Iron</keyword>
<dbReference type="PANTHER" id="PTHR33202">
    <property type="entry name" value="ZINC UPTAKE REGULATION PROTEIN"/>
    <property type="match status" value="1"/>
</dbReference>
<keyword evidence="3 7" id="KW-0862">Zinc</keyword>
<dbReference type="SUPFAM" id="SSF46785">
    <property type="entry name" value="Winged helix' DNA-binding domain"/>
    <property type="match status" value="1"/>
</dbReference>
<keyword evidence="7" id="KW-0479">Metal-binding</keyword>
<keyword evidence="10" id="KW-1185">Reference proteome</keyword>
<dbReference type="EMBL" id="JAVDXV010000002">
    <property type="protein sequence ID" value="MDR7331824.1"/>
    <property type="molecule type" value="Genomic_DNA"/>
</dbReference>
<evidence type="ECO:0000256" key="5">
    <source>
        <dbReference type="ARBA" id="ARBA00023125"/>
    </source>
</evidence>
<proteinExistence type="inferred from homology"/>
<dbReference type="RefSeq" id="WP_310325551.1">
    <property type="nucleotide sequence ID" value="NZ_JAVDXV010000002.1"/>
</dbReference>
<evidence type="ECO:0000256" key="8">
    <source>
        <dbReference type="SAM" id="MobiDB-lite"/>
    </source>
</evidence>
<dbReference type="Pfam" id="PF01475">
    <property type="entry name" value="FUR"/>
    <property type="match status" value="1"/>
</dbReference>
<dbReference type="InterPro" id="IPR043135">
    <property type="entry name" value="Fur_C"/>
</dbReference>
<evidence type="ECO:0000256" key="7">
    <source>
        <dbReference type="RuleBase" id="RU364037"/>
    </source>
</evidence>
<dbReference type="InterPro" id="IPR036388">
    <property type="entry name" value="WH-like_DNA-bd_sf"/>
</dbReference>
<evidence type="ECO:0000256" key="6">
    <source>
        <dbReference type="ARBA" id="ARBA00023163"/>
    </source>
</evidence>